<sequence length="91" mass="9656">MGQLDRPLPDNFNPIDQISARGLPVARRLRNCKVQLLSAGTNSKELRAAERRSIGGACSAGAVVSQEPRSAAKESSLAEQPGTARSSQEQP</sequence>
<organism evidence="2 3">
    <name type="scientific">Haematococcus lacustris</name>
    <name type="common">Green alga</name>
    <name type="synonym">Haematococcus pluvialis</name>
    <dbReference type="NCBI Taxonomy" id="44745"/>
    <lineage>
        <taxon>Eukaryota</taxon>
        <taxon>Viridiplantae</taxon>
        <taxon>Chlorophyta</taxon>
        <taxon>core chlorophytes</taxon>
        <taxon>Chlorophyceae</taxon>
        <taxon>CS clade</taxon>
        <taxon>Chlamydomonadales</taxon>
        <taxon>Haematococcaceae</taxon>
        <taxon>Haematococcus</taxon>
    </lineage>
</organism>
<keyword evidence="3" id="KW-1185">Reference proteome</keyword>
<proteinExistence type="predicted"/>
<evidence type="ECO:0000313" key="3">
    <source>
        <dbReference type="Proteomes" id="UP000485058"/>
    </source>
</evidence>
<name>A0A6A0AI37_HAELA</name>
<feature type="region of interest" description="Disordered" evidence="1">
    <location>
        <begin position="59"/>
        <end position="91"/>
    </location>
</feature>
<accession>A0A6A0AI37</accession>
<protein>
    <submittedName>
        <fullName evidence="2">Uncharacterized protein</fullName>
    </submittedName>
</protein>
<gene>
    <name evidence="2" type="ORF">HaLaN_30600</name>
</gene>
<evidence type="ECO:0000313" key="2">
    <source>
        <dbReference type="EMBL" id="GFH31537.1"/>
    </source>
</evidence>
<comment type="caution">
    <text evidence="2">The sequence shown here is derived from an EMBL/GenBank/DDBJ whole genome shotgun (WGS) entry which is preliminary data.</text>
</comment>
<dbReference type="Proteomes" id="UP000485058">
    <property type="component" value="Unassembled WGS sequence"/>
</dbReference>
<reference evidence="2 3" key="1">
    <citation type="submission" date="2020-02" db="EMBL/GenBank/DDBJ databases">
        <title>Draft genome sequence of Haematococcus lacustris strain NIES-144.</title>
        <authorList>
            <person name="Morimoto D."/>
            <person name="Nakagawa S."/>
            <person name="Yoshida T."/>
            <person name="Sawayama S."/>
        </authorList>
    </citation>
    <scope>NUCLEOTIDE SEQUENCE [LARGE SCALE GENOMIC DNA]</scope>
    <source>
        <strain evidence="2 3">NIES-144</strain>
    </source>
</reference>
<dbReference type="EMBL" id="BLLF01005705">
    <property type="protein sequence ID" value="GFH31537.1"/>
    <property type="molecule type" value="Genomic_DNA"/>
</dbReference>
<evidence type="ECO:0000256" key="1">
    <source>
        <dbReference type="SAM" id="MobiDB-lite"/>
    </source>
</evidence>
<dbReference type="AlphaFoldDB" id="A0A6A0AI37"/>